<dbReference type="InterPro" id="IPR042530">
    <property type="entry name" value="EME1/EME2_C"/>
</dbReference>
<dbReference type="OMA" id="FCVESDW"/>
<comment type="subcellular location">
    <subcellularLocation>
        <location evidence="1">Nucleus</location>
    </subcellularLocation>
</comment>
<dbReference type="Gene3D" id="4.10.800.30">
    <property type="entry name" value="ERCC4, Mus81-Eme1 complex, nuclease domain, subdomain 2"/>
    <property type="match status" value="1"/>
</dbReference>
<dbReference type="GO" id="GO:0003677">
    <property type="term" value="F:DNA binding"/>
    <property type="evidence" value="ECO:0007669"/>
    <property type="project" value="InterPro"/>
</dbReference>
<dbReference type="Ensembl" id="ENSVKKT00000022315.1">
    <property type="protein sequence ID" value="ENSVKKP00000021770.1"/>
    <property type="gene ID" value="ENSVKKG00000014543.1"/>
</dbReference>
<feature type="region of interest" description="Disordered" evidence="8">
    <location>
        <begin position="236"/>
        <end position="266"/>
    </location>
</feature>
<keyword evidence="3" id="KW-0227">DNA damage</keyword>
<keyword evidence="11" id="KW-1185">Reference proteome</keyword>
<dbReference type="Gene3D" id="3.40.1620.30">
    <property type="entry name" value="ERCC4, Mus81-Eme1 complex, nuclease domain, subdomain 1"/>
    <property type="match status" value="1"/>
</dbReference>
<keyword evidence="5" id="KW-0234">DNA repair</keyword>
<dbReference type="SMART" id="SM00891">
    <property type="entry name" value="ERCC4"/>
    <property type="match status" value="1"/>
</dbReference>
<evidence type="ECO:0000256" key="1">
    <source>
        <dbReference type="ARBA" id="ARBA00004123"/>
    </source>
</evidence>
<dbReference type="PANTHER" id="PTHR21077:SF7">
    <property type="entry name" value="CROSSOVER JUNCTION ENDONUCLEASE EME1"/>
    <property type="match status" value="1"/>
</dbReference>
<dbReference type="InterPro" id="IPR043086">
    <property type="entry name" value="EME1_nucdom_sub1"/>
</dbReference>
<dbReference type="Pfam" id="PF21292">
    <property type="entry name" value="EME1-MUS81_C"/>
    <property type="match status" value="1"/>
</dbReference>
<keyword evidence="7" id="KW-0175">Coiled coil</keyword>
<dbReference type="FunFam" id="1.10.150.670:FF:000002">
    <property type="entry name" value="Crossover junction endonuclease EME1"/>
    <property type="match status" value="1"/>
</dbReference>
<dbReference type="GO" id="GO:0048476">
    <property type="term" value="C:Holliday junction resolvase complex"/>
    <property type="evidence" value="ECO:0007669"/>
    <property type="project" value="InterPro"/>
</dbReference>
<evidence type="ECO:0000313" key="10">
    <source>
        <dbReference type="Ensembl" id="ENSVKKP00000021770.1"/>
    </source>
</evidence>
<dbReference type="FunFam" id="3.40.1620.30:FF:000001">
    <property type="entry name" value="Essential meiotic structure-specific endonuclease 1"/>
    <property type="match status" value="1"/>
</dbReference>
<dbReference type="Pfam" id="PF02732">
    <property type="entry name" value="ERCC4"/>
    <property type="match status" value="1"/>
</dbReference>
<feature type="coiled-coil region" evidence="7">
    <location>
        <begin position="55"/>
        <end position="85"/>
    </location>
</feature>
<keyword evidence="6" id="KW-0539">Nucleus</keyword>
<dbReference type="InterPro" id="IPR006166">
    <property type="entry name" value="ERCC4_domain"/>
</dbReference>
<evidence type="ECO:0000256" key="5">
    <source>
        <dbReference type="ARBA" id="ARBA00023204"/>
    </source>
</evidence>
<dbReference type="Proteomes" id="UP000694545">
    <property type="component" value="Unplaced"/>
</dbReference>
<keyword evidence="4" id="KW-0233">DNA recombination</keyword>
<dbReference type="GO" id="GO:0008821">
    <property type="term" value="F:crossover junction DNA endonuclease activity"/>
    <property type="evidence" value="ECO:0007669"/>
    <property type="project" value="TreeGrafter"/>
</dbReference>
<dbReference type="PANTHER" id="PTHR21077">
    <property type="entry name" value="EME1 PROTEIN"/>
    <property type="match status" value="1"/>
</dbReference>
<dbReference type="GO" id="GO:0006302">
    <property type="term" value="P:double-strand break repair"/>
    <property type="evidence" value="ECO:0007669"/>
    <property type="project" value="TreeGrafter"/>
</dbReference>
<dbReference type="GO" id="GO:0031297">
    <property type="term" value="P:replication fork processing"/>
    <property type="evidence" value="ECO:0007669"/>
    <property type="project" value="TreeGrafter"/>
</dbReference>
<organism evidence="10 11">
    <name type="scientific">Varanus komodoensis</name>
    <name type="common">Komodo dragon</name>
    <dbReference type="NCBI Taxonomy" id="61221"/>
    <lineage>
        <taxon>Eukaryota</taxon>
        <taxon>Metazoa</taxon>
        <taxon>Chordata</taxon>
        <taxon>Craniata</taxon>
        <taxon>Vertebrata</taxon>
        <taxon>Euteleostomi</taxon>
        <taxon>Lepidosauria</taxon>
        <taxon>Squamata</taxon>
        <taxon>Bifurcata</taxon>
        <taxon>Unidentata</taxon>
        <taxon>Episquamata</taxon>
        <taxon>Toxicofera</taxon>
        <taxon>Anguimorpha</taxon>
        <taxon>Paleoanguimorpha</taxon>
        <taxon>Varanoidea</taxon>
        <taxon>Varanidae</taxon>
        <taxon>Varanus</taxon>
    </lineage>
</organism>
<evidence type="ECO:0000256" key="4">
    <source>
        <dbReference type="ARBA" id="ARBA00023172"/>
    </source>
</evidence>
<evidence type="ECO:0000256" key="8">
    <source>
        <dbReference type="SAM" id="MobiDB-lite"/>
    </source>
</evidence>
<accession>A0A8D2LG04</accession>
<dbReference type="GO" id="GO:0005634">
    <property type="term" value="C:nucleus"/>
    <property type="evidence" value="ECO:0007669"/>
    <property type="project" value="UniProtKB-SubCell"/>
</dbReference>
<dbReference type="Gene3D" id="1.10.150.670">
    <property type="entry name" value="Crossover junction endonuclease EME1, DNA-binding domain"/>
    <property type="match status" value="1"/>
</dbReference>
<evidence type="ECO:0000256" key="3">
    <source>
        <dbReference type="ARBA" id="ARBA00022763"/>
    </source>
</evidence>
<dbReference type="InterPro" id="IPR043087">
    <property type="entry name" value="Eme1_nucdom_sub2"/>
</dbReference>
<evidence type="ECO:0000313" key="11">
    <source>
        <dbReference type="Proteomes" id="UP000694545"/>
    </source>
</evidence>
<dbReference type="GO" id="GO:0031573">
    <property type="term" value="P:mitotic intra-S DNA damage checkpoint signaling"/>
    <property type="evidence" value="ECO:0007669"/>
    <property type="project" value="TreeGrafter"/>
</dbReference>
<dbReference type="AlphaFoldDB" id="A0A8D2LG04"/>
<dbReference type="InterPro" id="IPR033310">
    <property type="entry name" value="Mms4/EME1/EME2"/>
</dbReference>
<protein>
    <submittedName>
        <fullName evidence="10">Essential meiotic structure-specific endonuclease 1</fullName>
    </submittedName>
</protein>
<evidence type="ECO:0000256" key="7">
    <source>
        <dbReference type="SAM" id="Coils"/>
    </source>
</evidence>
<evidence type="ECO:0000259" key="9">
    <source>
        <dbReference type="SMART" id="SM00891"/>
    </source>
</evidence>
<feature type="domain" description="ERCC4" evidence="9">
    <location>
        <begin position="142"/>
        <end position="380"/>
    </location>
</feature>
<evidence type="ECO:0000256" key="6">
    <source>
        <dbReference type="ARBA" id="ARBA00023242"/>
    </source>
</evidence>
<sequence>MAALDHRKQPLLQPLKHVSECLVQNNSHHQGTEINLKHLPLQANTKRSQEELDKARQAALQRKKEREARKVLQERERERKKALANLRKAQRPDQCLKHIQVVLDPGIAPSVPGVHSASTPERPLTSVSATGLLQVEGGGQLLAILQSMECSCVIANQAVPRSITWRRKAGLAQADEDSLTEEPNILVVMMLEEFISMEGPTETLQSFVTTVMKRVPGKTIALATVELEKYFSSHKQKSQKKLPQATQSACKVQEPGKQRGKAGSVPEISRADVEEALVSLQLHTGVQVRVLESWKELGDFICMFTKAVAEAPFKRERDKTGFSFCLEGDWSAGTKVERSGKGLLQVWKRQIQQFNRVSLDMANAIVAQYPSPLLLMEAYNTHSSEQERHNLLAEIPVRRGDGVTATTRRVGPDLSKRVYLQMTSCNPDLSLDVTG</sequence>
<proteinExistence type="inferred from homology"/>
<name>A0A8D2LG04_VARKO</name>
<comment type="similarity">
    <text evidence="2">Belongs to the EME1/MMS4 family.</text>
</comment>
<evidence type="ECO:0000256" key="2">
    <source>
        <dbReference type="ARBA" id="ARBA00005313"/>
    </source>
</evidence>
<reference evidence="10" key="2">
    <citation type="submission" date="2025-09" db="UniProtKB">
        <authorList>
            <consortium name="Ensembl"/>
        </authorList>
    </citation>
    <scope>IDENTIFICATION</scope>
</reference>
<dbReference type="GO" id="GO:0000712">
    <property type="term" value="P:resolution of meiotic recombination intermediates"/>
    <property type="evidence" value="ECO:0007669"/>
    <property type="project" value="TreeGrafter"/>
</dbReference>
<reference evidence="10" key="1">
    <citation type="submission" date="2025-08" db="UniProtKB">
        <authorList>
            <consortium name="Ensembl"/>
        </authorList>
    </citation>
    <scope>IDENTIFICATION</scope>
</reference>